<feature type="region of interest" description="Disordered" evidence="3">
    <location>
        <begin position="647"/>
        <end position="669"/>
    </location>
</feature>
<dbReference type="InterPro" id="IPR006910">
    <property type="entry name" value="Rad21_Rec8_N"/>
</dbReference>
<feature type="domain" description="Rad21/Rec8-like protein N-terminal" evidence="4">
    <location>
        <begin position="1"/>
        <end position="104"/>
    </location>
</feature>
<organism evidence="5 6">
    <name type="scientific">Elsinoe australis</name>
    <dbReference type="NCBI Taxonomy" id="40998"/>
    <lineage>
        <taxon>Eukaryota</taxon>
        <taxon>Fungi</taxon>
        <taxon>Dikarya</taxon>
        <taxon>Ascomycota</taxon>
        <taxon>Pezizomycotina</taxon>
        <taxon>Dothideomycetes</taxon>
        <taxon>Dothideomycetidae</taxon>
        <taxon>Myriangiales</taxon>
        <taxon>Elsinoaceae</taxon>
        <taxon>Elsinoe</taxon>
    </lineage>
</organism>
<feature type="compositionally biased region" description="Polar residues" evidence="3">
    <location>
        <begin position="497"/>
        <end position="513"/>
    </location>
</feature>
<dbReference type="PANTHER" id="PTHR12585">
    <property type="entry name" value="SCC1 / RAD21 FAMILY MEMBER"/>
    <property type="match status" value="1"/>
</dbReference>
<dbReference type="GO" id="GO:0003682">
    <property type="term" value="F:chromatin binding"/>
    <property type="evidence" value="ECO:0007669"/>
    <property type="project" value="TreeGrafter"/>
</dbReference>
<sequence>MFYSHEILTSRKYGVATVWLVATLGANDARRKVNKTEIQKVNVPKACETITNTETPLALRLQSNLLFGVSKVYSQQCAFVLTDAEHARAQVRQAMDMIRATATTTSKGHIAKKDQITLGDDPDFNAELDIIADFDSLGLDLDIFPVLQDSNLQSLGTQSSQRSTEEEFGISSQQLHVPSDDFSAGAELLRSRSATRGSSLSLDRQGAHLGSDLHGEDIQRALEDVGFTFDADGELRESQIADHPPAEITGRPSSAALADRTGGSRLPSIQRQSMAPHDELDHRMLDDDFDLHPDAEPFDARPPDLVEDRPGHEPEESSSEDLEAAAPSRAHRQRRALPLDSQMELRNKDFTNFEQNYVQTMLQNATTRFNARNPHAAKLNAQVWLADHGLHGLGAILDPAALPPALQMFAGPNLLASFTAQHPQPSPSSAKRSRSHSPTSADRRVRPRLSSHDAEQGRAGPSLARDEDLPVLQDDPPDPSLEIGREANTPLPDRRSSQMPWNVSASQHGSSVQRRFPHLSVGGAGGPGSSSVAGGPLSVGLRGSSVAPSPLGGYGAHGSLSLTRRGHGHGIGEGREEEGGEETFQLPLDEGEMEVDHPALMTTELQGESQVDSQGVRRSSLPWAVKTLETEEMNFVAFVGDRIEEKQAAGVGEGGTENGGEDGGEEEEGVTFEQVVQPEVFDKVVACQALMLVLALNGKGVLKVEQGMEEAFMPIWLEVVG</sequence>
<dbReference type="GO" id="GO:0005634">
    <property type="term" value="C:nucleus"/>
    <property type="evidence" value="ECO:0007669"/>
    <property type="project" value="UniProtKB-SubCell"/>
</dbReference>
<accession>A0A4U7ATV8</accession>
<feature type="region of interest" description="Disordered" evidence="3">
    <location>
        <begin position="418"/>
        <end position="536"/>
    </location>
</feature>
<evidence type="ECO:0000259" key="4">
    <source>
        <dbReference type="Pfam" id="PF04825"/>
    </source>
</evidence>
<protein>
    <submittedName>
        <fullName evidence="5">Rec8-like protein</fullName>
    </submittedName>
</protein>
<reference evidence="5 6" key="1">
    <citation type="submission" date="2018-02" db="EMBL/GenBank/DDBJ databases">
        <title>Draft genome sequences of Elsinoe sp., causing black scab on jojoba.</title>
        <authorList>
            <person name="Stodart B."/>
            <person name="Jeffress S."/>
            <person name="Ash G."/>
            <person name="Arun Chinnappa K."/>
        </authorList>
    </citation>
    <scope>NUCLEOTIDE SEQUENCE [LARGE SCALE GENOMIC DNA]</scope>
    <source>
        <strain evidence="5 6">Hillstone_2</strain>
    </source>
</reference>
<evidence type="ECO:0000313" key="5">
    <source>
        <dbReference type="EMBL" id="TKX21828.1"/>
    </source>
</evidence>
<comment type="caution">
    <text evidence="5">The sequence shown here is derived from an EMBL/GenBank/DDBJ whole genome shotgun (WGS) entry which is preliminary data.</text>
</comment>
<dbReference type="InterPro" id="IPR039781">
    <property type="entry name" value="Rad21/Rec8-like"/>
</dbReference>
<dbReference type="CDD" id="cd21789">
    <property type="entry name" value="Rad21_Rec8_M_SpRec8p-like"/>
    <property type="match status" value="1"/>
</dbReference>
<name>A0A4U7ATV8_9PEZI</name>
<dbReference type="Pfam" id="PF04825">
    <property type="entry name" value="Rad21_Rec8_N"/>
    <property type="match status" value="1"/>
</dbReference>
<dbReference type="PANTHER" id="PTHR12585:SF70">
    <property type="entry name" value="RAD21_REC8 N TERMINAL DOMAIN PROTEIN (AFU_ORTHOLOGUE AFUA_6G02900)"/>
    <property type="match status" value="1"/>
</dbReference>
<keyword evidence="2" id="KW-0539">Nucleus</keyword>
<feature type="compositionally biased region" description="Basic and acidic residues" evidence="3">
    <location>
        <begin position="276"/>
        <end position="315"/>
    </location>
</feature>
<dbReference type="Proteomes" id="UP000308133">
    <property type="component" value="Unassembled WGS sequence"/>
</dbReference>
<evidence type="ECO:0000313" key="6">
    <source>
        <dbReference type="Proteomes" id="UP000308133"/>
    </source>
</evidence>
<feature type="region of interest" description="Disordered" evidence="3">
    <location>
        <begin position="237"/>
        <end position="341"/>
    </location>
</feature>
<dbReference type="GO" id="GO:0007064">
    <property type="term" value="P:mitotic sister chromatid cohesion"/>
    <property type="evidence" value="ECO:0007669"/>
    <property type="project" value="TreeGrafter"/>
</dbReference>
<feature type="compositionally biased region" description="Acidic residues" evidence="3">
    <location>
        <begin position="659"/>
        <end position="669"/>
    </location>
</feature>
<dbReference type="EMBL" id="PTQR01000079">
    <property type="protein sequence ID" value="TKX21828.1"/>
    <property type="molecule type" value="Genomic_DNA"/>
</dbReference>
<feature type="region of interest" description="Disordered" evidence="3">
    <location>
        <begin position="550"/>
        <end position="582"/>
    </location>
</feature>
<proteinExistence type="predicted"/>
<gene>
    <name evidence="5" type="ORF">C1H76_5967</name>
</gene>
<evidence type="ECO:0000256" key="1">
    <source>
        <dbReference type="ARBA" id="ARBA00004123"/>
    </source>
</evidence>
<evidence type="ECO:0000256" key="2">
    <source>
        <dbReference type="ARBA" id="ARBA00023242"/>
    </source>
</evidence>
<dbReference type="GO" id="GO:0030892">
    <property type="term" value="C:mitotic cohesin complex"/>
    <property type="evidence" value="ECO:0007669"/>
    <property type="project" value="TreeGrafter"/>
</dbReference>
<dbReference type="AlphaFoldDB" id="A0A4U7ATV8"/>
<comment type="subcellular location">
    <subcellularLocation>
        <location evidence="1">Nucleus</location>
    </subcellularLocation>
</comment>
<evidence type="ECO:0000256" key="3">
    <source>
        <dbReference type="SAM" id="MobiDB-lite"/>
    </source>
</evidence>